<dbReference type="GO" id="GO:0004523">
    <property type="term" value="F:RNA-DNA hybrid ribonuclease activity"/>
    <property type="evidence" value="ECO:0007669"/>
    <property type="project" value="UniProtKB-EC"/>
</dbReference>
<dbReference type="CDD" id="cd13313">
    <property type="entry name" value="PH_NF1"/>
    <property type="match status" value="1"/>
</dbReference>
<dbReference type="InterPro" id="IPR043502">
    <property type="entry name" value="DNA/RNA_pol_sf"/>
</dbReference>
<dbReference type="InterPro" id="IPR000477">
    <property type="entry name" value="RT_dom"/>
</dbReference>
<accession>A0AAE0QIR3</accession>
<proteinExistence type="inferred from homology"/>
<dbReference type="InterPro" id="IPR016024">
    <property type="entry name" value="ARM-type_fold"/>
</dbReference>
<dbReference type="InterPro" id="IPR043128">
    <property type="entry name" value="Rev_trsase/Diguanyl_cyclase"/>
</dbReference>
<keyword evidence="4" id="KW-0597">Phosphoprotein</keyword>
<feature type="domain" description="Ras-GAP" evidence="7">
    <location>
        <begin position="1172"/>
        <end position="1269"/>
    </location>
</feature>
<dbReference type="SUPFAM" id="SSF56219">
    <property type="entry name" value="DNase I-like"/>
    <property type="match status" value="1"/>
</dbReference>
<evidence type="ECO:0000256" key="2">
    <source>
        <dbReference type="ARBA" id="ARBA00012180"/>
    </source>
</evidence>
<evidence type="ECO:0000256" key="3">
    <source>
        <dbReference type="ARBA" id="ARBA00022468"/>
    </source>
</evidence>
<dbReference type="Gene3D" id="1.10.506.10">
    <property type="entry name" value="GTPase Activation - p120gap, domain 1"/>
    <property type="match status" value="2"/>
</dbReference>
<dbReference type="FunFam" id="1.10.506.10:FF:000023">
    <property type="entry name" value="Neurofibromin isoform 1"/>
    <property type="match status" value="1"/>
</dbReference>
<dbReference type="InterPro" id="IPR036691">
    <property type="entry name" value="Endo/exonu/phosph_ase_sf"/>
</dbReference>
<evidence type="ECO:0000259" key="8">
    <source>
        <dbReference type="PROSITE" id="PS50191"/>
    </source>
</evidence>
<dbReference type="SUPFAM" id="SSF48371">
    <property type="entry name" value="ARM repeat"/>
    <property type="match status" value="1"/>
</dbReference>
<dbReference type="Pfam" id="PF13716">
    <property type="entry name" value="CRAL_TRIO_2"/>
    <property type="match status" value="1"/>
</dbReference>
<evidence type="ECO:0000256" key="5">
    <source>
        <dbReference type="SAM" id="Coils"/>
    </source>
</evidence>
<dbReference type="FunFam" id="1.10.506.10:FF:000016">
    <property type="entry name" value="Neurofibromin 1"/>
    <property type="match status" value="1"/>
</dbReference>
<dbReference type="CDD" id="cd00170">
    <property type="entry name" value="SEC14"/>
    <property type="match status" value="1"/>
</dbReference>
<dbReference type="InterPro" id="IPR001251">
    <property type="entry name" value="CRAL-TRIO_dom"/>
</dbReference>
<feature type="domain" description="Reverse transcriptase" evidence="9">
    <location>
        <begin position="1725"/>
        <end position="1984"/>
    </location>
</feature>
<keyword evidence="11" id="KW-1185">Reference proteome</keyword>
<dbReference type="InterPro" id="IPR023152">
    <property type="entry name" value="RasGAP_CS"/>
</dbReference>
<dbReference type="Gene3D" id="2.30.29.30">
    <property type="entry name" value="Pleckstrin-homology domain (PH domain)/Phosphotyrosine-binding domain (PTB)"/>
    <property type="match status" value="1"/>
</dbReference>
<dbReference type="FunFam" id="1.10.506.10:FF:000017">
    <property type="entry name" value="Neurofibromin 1"/>
    <property type="match status" value="1"/>
</dbReference>
<dbReference type="Pfam" id="PF00078">
    <property type="entry name" value="RVT_1"/>
    <property type="match status" value="1"/>
</dbReference>
<evidence type="ECO:0000256" key="1">
    <source>
        <dbReference type="ARBA" id="ARBA00010879"/>
    </source>
</evidence>
<dbReference type="Gene3D" id="3.40.525.10">
    <property type="entry name" value="CRAL-TRIO lipid binding domain"/>
    <property type="match status" value="1"/>
</dbReference>
<dbReference type="Gene3D" id="3.60.10.10">
    <property type="entry name" value="Endonuclease/exonuclease/phosphatase"/>
    <property type="match status" value="1"/>
</dbReference>
<dbReference type="PROSITE" id="PS50191">
    <property type="entry name" value="CRAL_TRIO"/>
    <property type="match status" value="1"/>
</dbReference>
<evidence type="ECO:0000256" key="4">
    <source>
        <dbReference type="ARBA" id="ARBA00022553"/>
    </source>
</evidence>
<dbReference type="PROSITE" id="PS00509">
    <property type="entry name" value="RAS_GTPASE_ACTIV_1"/>
    <property type="match status" value="1"/>
</dbReference>
<evidence type="ECO:0000313" key="11">
    <source>
        <dbReference type="Proteomes" id="UP001274896"/>
    </source>
</evidence>
<feature type="coiled-coil region" evidence="5">
    <location>
        <begin position="1559"/>
        <end position="1593"/>
    </location>
</feature>
<dbReference type="PROSITE" id="PS50878">
    <property type="entry name" value="RT_POL"/>
    <property type="match status" value="1"/>
</dbReference>
<dbReference type="InterPro" id="IPR008936">
    <property type="entry name" value="Rho_GTPase_activation_prot"/>
</dbReference>
<protein>
    <recommendedName>
        <fullName evidence="2">ribonuclease H</fullName>
        <ecNumber evidence="2">3.1.26.4</ecNumber>
    </recommendedName>
</protein>
<dbReference type="EC" id="3.1.26.4" evidence="2"/>
<dbReference type="InterPro" id="IPR054071">
    <property type="entry name" value="PH_NF1"/>
</dbReference>
<keyword evidence="5" id="KW-0175">Coiled coil</keyword>
<dbReference type="Gene3D" id="3.30.70.270">
    <property type="match status" value="1"/>
</dbReference>
<dbReference type="InterPro" id="IPR039360">
    <property type="entry name" value="Ras_GTPase"/>
</dbReference>
<keyword evidence="3" id="KW-0343">GTPase activation</keyword>
<evidence type="ECO:0000313" key="10">
    <source>
        <dbReference type="EMBL" id="KAK3521697.1"/>
    </source>
</evidence>
<dbReference type="PANTHER" id="PTHR10194">
    <property type="entry name" value="RAS GTPASE-ACTIVATING PROTEINS"/>
    <property type="match status" value="1"/>
</dbReference>
<dbReference type="SUPFAM" id="SSF56672">
    <property type="entry name" value="DNA/RNA polymerases"/>
    <property type="match status" value="1"/>
</dbReference>
<reference evidence="10" key="1">
    <citation type="submission" date="2023-06" db="EMBL/GenBank/DDBJ databases">
        <title>Male Hemibagrus guttatus genome.</title>
        <authorList>
            <person name="Bian C."/>
        </authorList>
    </citation>
    <scope>NUCLEOTIDE SEQUENCE</scope>
    <source>
        <strain evidence="10">Male_cb2023</strain>
        <tissue evidence="10">Muscle</tissue>
    </source>
</reference>
<evidence type="ECO:0000259" key="9">
    <source>
        <dbReference type="PROSITE" id="PS50878"/>
    </source>
</evidence>
<dbReference type="InterPro" id="IPR001936">
    <property type="entry name" value="RasGAP_dom"/>
</dbReference>
<gene>
    <name evidence="10" type="ORF">QTP70_015569</name>
</gene>
<dbReference type="InterPro" id="IPR036865">
    <property type="entry name" value="CRAL-TRIO_dom_sf"/>
</dbReference>
<dbReference type="SUPFAM" id="SSF48350">
    <property type="entry name" value="GTPase activation domain, GAP"/>
    <property type="match status" value="2"/>
</dbReference>
<dbReference type="CDD" id="cd01650">
    <property type="entry name" value="RT_nLTR_like"/>
    <property type="match status" value="1"/>
</dbReference>
<dbReference type="InterPro" id="IPR011993">
    <property type="entry name" value="PH-like_dom_sf"/>
</dbReference>
<dbReference type="GO" id="GO:0005096">
    <property type="term" value="F:GTPase activator activity"/>
    <property type="evidence" value="ECO:0007669"/>
    <property type="project" value="UniProtKB-KW"/>
</dbReference>
<dbReference type="PROSITE" id="PS50018">
    <property type="entry name" value="RAS_GTPASE_ACTIV_2"/>
    <property type="match status" value="2"/>
</dbReference>
<dbReference type="SMART" id="SM00516">
    <property type="entry name" value="SEC14"/>
    <property type="match status" value="1"/>
</dbReference>
<dbReference type="FunFam" id="3.40.525.10:FF:000004">
    <property type="entry name" value="Neurofibromin 1"/>
    <property type="match status" value="1"/>
</dbReference>
<dbReference type="Pfam" id="PF00616">
    <property type="entry name" value="RasGAP"/>
    <property type="match status" value="1"/>
</dbReference>
<organism evidence="10 11">
    <name type="scientific">Hemibagrus guttatus</name>
    <dbReference type="NCBI Taxonomy" id="175788"/>
    <lineage>
        <taxon>Eukaryota</taxon>
        <taxon>Metazoa</taxon>
        <taxon>Chordata</taxon>
        <taxon>Craniata</taxon>
        <taxon>Vertebrata</taxon>
        <taxon>Euteleostomi</taxon>
        <taxon>Actinopterygii</taxon>
        <taxon>Neopterygii</taxon>
        <taxon>Teleostei</taxon>
        <taxon>Ostariophysi</taxon>
        <taxon>Siluriformes</taxon>
        <taxon>Bagridae</taxon>
        <taxon>Hemibagrus</taxon>
    </lineage>
</organism>
<dbReference type="Proteomes" id="UP001274896">
    <property type="component" value="Unassembled WGS sequence"/>
</dbReference>
<dbReference type="SMART" id="SM00323">
    <property type="entry name" value="RasGAP"/>
    <property type="match status" value="1"/>
</dbReference>
<dbReference type="FunFam" id="2.30.29.30:FF:000070">
    <property type="entry name" value="Neurofibromin 1"/>
    <property type="match status" value="1"/>
</dbReference>
<evidence type="ECO:0000259" key="7">
    <source>
        <dbReference type="PROSITE" id="PS50018"/>
    </source>
</evidence>
<evidence type="ECO:0000256" key="6">
    <source>
        <dbReference type="SAM" id="MobiDB-lite"/>
    </source>
</evidence>
<feature type="region of interest" description="Disordered" evidence="6">
    <location>
        <begin position="3520"/>
        <end position="3572"/>
    </location>
</feature>
<comment type="similarity">
    <text evidence="1">Belongs to the beta type-B retroviral polymerase family. HERV class-II K(HML-2) pol subfamily.</text>
</comment>
<feature type="domain" description="CRAL-TRIO" evidence="8">
    <location>
        <begin position="2315"/>
        <end position="2473"/>
    </location>
</feature>
<dbReference type="PANTHER" id="PTHR10194:SF142">
    <property type="entry name" value="NEUROFIBROMIN"/>
    <property type="match status" value="1"/>
</dbReference>
<dbReference type="Pfam" id="PF21877">
    <property type="entry name" value="PH_NF1"/>
    <property type="match status" value="1"/>
</dbReference>
<comment type="caution">
    <text evidence="10">The sequence shown here is derived from an EMBL/GenBank/DDBJ whole genome shotgun (WGS) entry which is preliminary data.</text>
</comment>
<name>A0AAE0QIR3_9TELE</name>
<dbReference type="SUPFAM" id="SSF52087">
    <property type="entry name" value="CRAL/TRIO domain"/>
    <property type="match status" value="1"/>
</dbReference>
<dbReference type="EMBL" id="JAUCMX010000015">
    <property type="protein sequence ID" value="KAK3521697.1"/>
    <property type="molecule type" value="Genomic_DNA"/>
</dbReference>
<sequence length="3572" mass="406235">MAAHKPAEWVQAVINRFDEQLPVKTGQQNTHTRVSTEHNLECLINISKYKFLLVISGLTNILKNVNNMKIFGEAAEKNLYLSQLIILDTLEKCLAGQPKDCMRLDETMLVKQLLPEICHFIYTYREGNQYAAELRSSASGVLFSLSCNNFNAVFSRISTRLQELTVCSEDTVDVHDIELIRYINVDCSKLKRLLQETVFKFKALKKPAQLSVIYSLEKAFWNWVENYPEELTMLYQRPQTDMADCAEKLFDLVDSFAESAKRKAAVWPLQIILLILCPSIIQELSRELLEESKVNKKLFIDSLRKALAGGSKQLTESAAVAGVKLCKASTYINWEDHSIMFVLVQPIVVDLKLHILFRTGRGCKRKIDDKLKRQIIRKALLFNPAKPFSRGAGCQSADLDLMIDCFVSCFRINPHNNQQFKVCLASSSPSIFHIVLVSSLHRIITNSPLDWWPKIDAVYCYSGELRIMFAETLGCSAHTSLRMTSLTFKEKVTSLKFKEKTTDLDTRSHRYVLLALVKLIHADPKLLLHNPGKHGQEIQRSTADLIKGLMHLVPLINMGEISQEAMEALLVLHQPENIELWNPDAPMETFWDISSQVLYFICSKLIGHQQINSTEILKWLREILICRNKFLLRNKERAAMGSGIPMCRQAQAKLEVCLYMFLWSPDMEAVLVAMSCFRHLCEEADIRCGMDEVPVQTILPNYNTFMEFASISNMMATGRSALQKRVMALLRRIEHPTPGNTETNFAWEDTHAKWEHATKLILNHPKTKLEDCQEWINMTGFLCALGGVCLQQRNPPGLATYSPPMGPLSERKGSMVSMGSYEGNVETPLSKFLDRLLSLMVCSHEKGVHIRNNVKDLVGLELSPALYPMLFNKLKNSISRFFDAQGPVPINETNTQFVEQTIAIMKNLLDNHTEGSSEHLGQASIETMMLNLVRYVRILGNMVHAIQIKTKLCQLVEVMMERRDDLSFCQEMKFRNKMVEYLTDWVMGTSNQAADDDVKCLTRDLDQASMEAVVSLLAGLPLQPEEGDGVELMEAKSQLFLKYFTLFMNLLNDCSEPEDDGQQVAGCKRGMSRRLASLRHCTVLAMSNLLNANVDSGLMHSIGLGYHKDLQTRATFMEVLTKILQQGTEFDTLAETVLADRFERLVELVTMMGDQGELPIAMALANVVPCSQWDELARVLVTLFDSRHLLYQLLWNMFSKEVELADSMQTLFRGNSLASKIMTFCFKVYGATYLQKLLEPLLRGVITSPELQISFEVDPTSTNFIPDRSRPGLRTTAIGAVDLQGAGGNWATVGEEVEEGGECADRERRGKETRWKGSKARSIGAGFKLFYYGVDSKRNGVGVVLKEEFVRNVLEVKRVSDRVMSLKLEIEGVMLNVVRGYAPQVGCELEEKERFWSELDEVMESIPTGERVVIGADFNGHVGEGNTGDEEVMGKFGVKERNLEGQMVVDFAKRMDMGVVNTYFQKREEHRVTYKSGGRSTQVDYILCRRGNLKEISDCKVVVVERVARQHRMVVCRMTLMVCKKKRKVLGVSSGRRKEDKETWWWNEEVQDSIQRKRLAKKKWDMDRTEENRQEYKELQRRVKREVSKAKQKAYDELYTRLDTREGEKDLYRLARQRDRDGKDVQQVRVIKDRDGRVLTSEESVQRRWKEYFEELMNEENEMEKRVEGVNSVEQKVDKIRKDEVRKALKRMKSGKAVGPDDIPVEVWKCLGEAAVEFLASLFNRVLESERMPEEWRRTVLVPIFKNKGDVQSCSNYRGIKLMSHTMKVWERVVEARLRKVVEICEQQYGFMPRKSTTDAIFALRILMEKYRDGQRELHCVFVDLEKAYDRVPREELWYCMRKSGVAEKYVRVVQDMYERSRTVVRCAVGQTEEFNVEVGLHQGSALSPFLFAIVMDQLSEEVRQESPWTMMFADDIVICSESREQVEENLERWRFALERRGMKVSRGKTEYMCVNEREGSGTVRLQGEEVKKVQEFKYLGSTVQSNGECGKEVKKRVQAGWNGWRKVSGVLCDQKISARIKGKVYRTVVRPAMLYGLETVSLRKRQESELEVAELKMLRLDHNEVLEENQRNLLSMTNRFFLAIINSSSEFPPQLRSVCHCLFQATCYSLLNKATVKEKKESKKSVVSQRFPQNSIGAVGSAMFLRFINPAIVSPYEAGILDKKPPLRIERGLKLMSKILQSIANHVLFTKEEHMRPFNDYVKSNFEAARKFFLDIASDCPASDSVNHSLSFISDGNVLALHRLLWNNQEKIGHYLSSNRDHKAVGRRPFDKMATLLAYLGPPEHKPVADTHWSSLNLTSSKFEEFMTRHQVHEKEEFKALKTLNIFYQAGTSKNGIPVFYYITRRFKTGQINGDLLIYHVLLTLKPYYAKPYEIVVDLTHAGPSNRFKTDFLSKWFVVFPGFAYENVAAIYIYNCNTWVREYTKYHERLLTGLKGSKKLLFIDSPSRLAEHIELEQQKLPAATLILEEDLKVFHNALKLAHKDTKVSIKVGSNAVQVTSADRTRVLGLSVFLNDIYYASEIEEICLVDENQFTLTIANQGTPLTFMHHECKAIVHSIIHIRTRWELSQPDSIPQHTKIRPKDVPGTLLNIALLNLGSSDPSLRSAAYNLLCALTCTFNLKIEGQLLETSGLCIPANNTLFIVSISKTLAANEPHLTLEFLEECISGFSKSSIELKHLCLEYMTPWLLNLVRFCKHNDDAKRQRVTAILDKLITMTINEKQMYPSIQAKIWGSLGQITDLLDVVLDSFIKTSATGGLGSIKAEVMADTAVALASGNVKLVSSKVIIRMCKIIDKTCLSPTPTLEQHLMWDDIAILARYMLMLSFNNLLDVAAHLPYLFHVVTLLVATGPLSLRASTHGLVINIIHSLCTCSQLNFSEETKQVLRLSLTEFSLPKFYLLFGISKVKSAAVIAFRSSYRDRSFSPGSYERETFALSSLETVTEALLEIMEACMRDIPGCKWLDQWTELAQKFAFQYNPSLQPRALVVFGCISKRITHGQIKQIIRILSKGLESCLKGPDSYNSQVLIEATVIALTKLQPLLTKDSPMHKALFWVAVAVLQLDEVNLYSASTALLEQNLHTLDSMHVFNDKSPEEVFMEIRTPLEWHCKQMDHFVGLNFNSNFNFALVGHLLKGYRHPSPTTVARTVRILHMLLSLVGKHLNCDKFEVNTQSVAYLAALLTVSEEVRSRCSLKHRKSLLLSDVTMENVPMETYSAHSCDPNCRTLRENHPWGSPKVSERYLVANCPIVGQISPRTRKSMSLDMGQPSQATTKKLLGTRKSFDHLISDTKAPKRPEMESGITTPPKMRRVAENDYEIETQRISQQHHHLRKVSVSESNVLLDEEVLTDPKIQALLLTVLATQVKNTTDEFDQRILYEFLAEASVVFPKVFPVVHNLLDSKINTLLSMCQDPILLNPVHGIVQCVVYHEESPPQYQPSYLQSFGFNGLWRFAGPFSKQNQIPGYAELIVKFLDALIDTYLPGIDEEGSEEALRTPTSPYPPPVQSQLSITANLNLSNSMTSLATSQHSAGVDKENTELSPSVVVPTSGRTRHGSASHVQKQRSAGSFKRPNIKKIV</sequence>
<feature type="domain" description="Ras-GAP" evidence="7">
    <location>
        <begin position="1992"/>
        <end position="2186"/>
    </location>
</feature>